<dbReference type="PANTHER" id="PTHR33376">
    <property type="match status" value="1"/>
</dbReference>
<evidence type="ECO:0000256" key="2">
    <source>
        <dbReference type="ARBA" id="ARBA00022448"/>
    </source>
</evidence>
<sequence>MLQISEHKEQNQQNGRIVVNSAYTKYNKLIKFSKNITDALGGVRLNKFILAVAFFLFMVINTGCSPRVVDKEQVSPEQKIVIKFSHVVAENSPKGLAAKYFSRLVNEKSGGKIEVQVFANSTLYADGEEMQALQEGAVQLIAPATSKLGSMFPYWQLLDLPYAFSDIESVHLAIEGPIGEKLTDSLEKEGYVALAFWDNGFKQLTNDVHPIGRPGDLKGLKFRVMINSSVLEEQFKLLGAQAIPLPFNSVYRSLEKNEVCGQENTISNIYSKKFYQVQKYMTVTNHGYLGYVVLAQKDYWDGLPEDVRKILEESMVEVTDWERTMAAKINEANYNELVNNKDIEITTLSNEERRLWEESLSPVYSFFEKKISAELVNNLAIQKSAMTDFAPGGDD</sequence>
<dbReference type="EMBL" id="FOOX01000005">
    <property type="protein sequence ID" value="SFG46349.1"/>
    <property type="molecule type" value="Genomic_DNA"/>
</dbReference>
<dbReference type="CDD" id="cd13674">
    <property type="entry name" value="PBP2_TRAP_SBP_like_1"/>
    <property type="match status" value="1"/>
</dbReference>
<keyword evidence="3" id="KW-0732">Signal</keyword>
<reference evidence="5" key="1">
    <citation type="submission" date="2016-10" db="EMBL/GenBank/DDBJ databases">
        <authorList>
            <person name="Varghese N."/>
            <person name="Submissions S."/>
        </authorList>
    </citation>
    <scope>NUCLEOTIDE SEQUENCE [LARGE SCALE GENOMIC DNA]</scope>
    <source>
        <strain evidence="5">DSM 17038</strain>
    </source>
</reference>
<dbReference type="STRING" id="341036.SAMN05660649_01713"/>
<dbReference type="Pfam" id="PF03480">
    <property type="entry name" value="DctP"/>
    <property type="match status" value="1"/>
</dbReference>
<proteinExistence type="inferred from homology"/>
<dbReference type="InterPro" id="IPR038404">
    <property type="entry name" value="TRAP_DctP_sf"/>
</dbReference>
<dbReference type="Proteomes" id="UP000199337">
    <property type="component" value="Unassembled WGS sequence"/>
</dbReference>
<organism evidence="4 5">
    <name type="scientific">Desulfotruncus arcticus DSM 17038</name>
    <dbReference type="NCBI Taxonomy" id="1121424"/>
    <lineage>
        <taxon>Bacteria</taxon>
        <taxon>Bacillati</taxon>
        <taxon>Bacillota</taxon>
        <taxon>Clostridia</taxon>
        <taxon>Eubacteriales</taxon>
        <taxon>Desulfallaceae</taxon>
        <taxon>Desulfotruncus</taxon>
    </lineage>
</organism>
<gene>
    <name evidence="4" type="ORF">SAMN05660649_01713</name>
</gene>
<protein>
    <submittedName>
        <fullName evidence="4">C4-dicarboxylate-binding protein DctP</fullName>
    </submittedName>
</protein>
<evidence type="ECO:0000256" key="1">
    <source>
        <dbReference type="ARBA" id="ARBA00009023"/>
    </source>
</evidence>
<dbReference type="NCBIfam" id="TIGR00787">
    <property type="entry name" value="dctP"/>
    <property type="match status" value="1"/>
</dbReference>
<comment type="similarity">
    <text evidence="1">Belongs to the bacterial solute-binding protein 7 family.</text>
</comment>
<dbReference type="AlphaFoldDB" id="A0A1I2S3M0"/>
<dbReference type="PANTHER" id="PTHR33376:SF7">
    <property type="entry name" value="C4-DICARBOXYLATE-BINDING PROTEIN DCTB"/>
    <property type="match status" value="1"/>
</dbReference>
<evidence type="ECO:0000313" key="5">
    <source>
        <dbReference type="Proteomes" id="UP000199337"/>
    </source>
</evidence>
<accession>A0A1I2S3M0</accession>
<evidence type="ECO:0000313" key="4">
    <source>
        <dbReference type="EMBL" id="SFG46349.1"/>
    </source>
</evidence>
<name>A0A1I2S3M0_9FIRM</name>
<dbReference type="Gene3D" id="3.40.190.170">
    <property type="entry name" value="Bacterial extracellular solute-binding protein, family 7"/>
    <property type="match status" value="1"/>
</dbReference>
<dbReference type="InterPro" id="IPR004682">
    <property type="entry name" value="TRAP_DctP"/>
</dbReference>
<dbReference type="InterPro" id="IPR018389">
    <property type="entry name" value="DctP_fam"/>
</dbReference>
<dbReference type="RefSeq" id="WP_337833495.1">
    <property type="nucleotide sequence ID" value="NZ_FOOX01000005.1"/>
</dbReference>
<keyword evidence="5" id="KW-1185">Reference proteome</keyword>
<evidence type="ECO:0000256" key="3">
    <source>
        <dbReference type="ARBA" id="ARBA00022729"/>
    </source>
</evidence>
<dbReference type="GO" id="GO:0055085">
    <property type="term" value="P:transmembrane transport"/>
    <property type="evidence" value="ECO:0007669"/>
    <property type="project" value="InterPro"/>
</dbReference>
<dbReference type="NCBIfam" id="NF037995">
    <property type="entry name" value="TRAP_S1"/>
    <property type="match status" value="1"/>
</dbReference>
<keyword evidence="2" id="KW-0813">Transport</keyword>
<dbReference type="GO" id="GO:0030288">
    <property type="term" value="C:outer membrane-bounded periplasmic space"/>
    <property type="evidence" value="ECO:0007669"/>
    <property type="project" value="InterPro"/>
</dbReference>